<accession>A0A8E0RLA9</accession>
<feature type="region of interest" description="Disordered" evidence="1">
    <location>
        <begin position="287"/>
        <end position="380"/>
    </location>
</feature>
<dbReference type="EMBL" id="LUCM01009706">
    <property type="protein sequence ID" value="KAA0186520.1"/>
    <property type="molecule type" value="Genomic_DNA"/>
</dbReference>
<name>A0A8E0RLA9_9TREM</name>
<protein>
    <submittedName>
        <fullName evidence="2">Potassium voltage-gated channel subfamily H member 8</fullName>
    </submittedName>
</protein>
<sequence length="380" mass="42946">MSGDAFVLGNAQPQHYPIVYCSDGFLVLTRYPRASVMSRSCVCHFLWGPRTTVRERAKILQAFRHRTELFIELVFYKRTDETDTSRSKGAKRNSGFGTSKFRCYLRKSCGELTTLLQQHKLSTDKGESQRIKENRYLLLPPKPQQLSACSLLSSSSEHTSSNDPEIVSSFYSPNLNLSRQDRQSDMSREMGVTSAGTALLSEASGVDGQRVHTEAYSTTQTSSSFSLFRSAPVERKLSISDLQNAKIVKNFSDSSSNYPYEKMETFGAKSPQSLVFQTTQTKLHCLNRRASVPGRSGQVKPQRERRRSLLSNQQQHQRQQRQQQQQEQEQKSWNMSDLMGYVNMQGQISGAGSDRAERVRGKLCNTKVRKASTSFGSDKK</sequence>
<dbReference type="SUPFAM" id="SSF55785">
    <property type="entry name" value="PYP-like sensor domain (PAS domain)"/>
    <property type="match status" value="1"/>
</dbReference>
<gene>
    <name evidence="2" type="ORF">FBUS_00221</name>
</gene>
<proteinExistence type="predicted"/>
<keyword evidence="3" id="KW-1185">Reference proteome</keyword>
<dbReference type="GO" id="GO:0005249">
    <property type="term" value="F:voltage-gated potassium channel activity"/>
    <property type="evidence" value="ECO:0007669"/>
    <property type="project" value="TreeGrafter"/>
</dbReference>
<dbReference type="Gene3D" id="3.30.450.20">
    <property type="entry name" value="PAS domain"/>
    <property type="match status" value="1"/>
</dbReference>
<evidence type="ECO:0000313" key="3">
    <source>
        <dbReference type="Proteomes" id="UP000728185"/>
    </source>
</evidence>
<dbReference type="AlphaFoldDB" id="A0A8E0RLA9"/>
<dbReference type="Proteomes" id="UP000728185">
    <property type="component" value="Unassembled WGS sequence"/>
</dbReference>
<dbReference type="InterPro" id="IPR050818">
    <property type="entry name" value="KCNH_animal-type"/>
</dbReference>
<dbReference type="InterPro" id="IPR035965">
    <property type="entry name" value="PAS-like_dom_sf"/>
</dbReference>
<dbReference type="PANTHER" id="PTHR10217:SF435">
    <property type="entry name" value="POTASSIUM VOLTAGE-GATED CHANNEL PROTEIN EAG"/>
    <property type="match status" value="1"/>
</dbReference>
<feature type="compositionally biased region" description="Polar residues" evidence="1">
    <location>
        <begin position="371"/>
        <end position="380"/>
    </location>
</feature>
<reference evidence="2" key="1">
    <citation type="submission" date="2019-05" db="EMBL/GenBank/DDBJ databases">
        <title>Annotation for the trematode Fasciolopsis buski.</title>
        <authorList>
            <person name="Choi Y.-J."/>
        </authorList>
    </citation>
    <scope>NUCLEOTIDE SEQUENCE</scope>
    <source>
        <strain evidence="2">HT</strain>
        <tissue evidence="2">Whole worm</tissue>
    </source>
</reference>
<organism evidence="2 3">
    <name type="scientific">Fasciolopsis buskii</name>
    <dbReference type="NCBI Taxonomy" id="27845"/>
    <lineage>
        <taxon>Eukaryota</taxon>
        <taxon>Metazoa</taxon>
        <taxon>Spiralia</taxon>
        <taxon>Lophotrochozoa</taxon>
        <taxon>Platyhelminthes</taxon>
        <taxon>Trematoda</taxon>
        <taxon>Digenea</taxon>
        <taxon>Plagiorchiida</taxon>
        <taxon>Echinostomata</taxon>
        <taxon>Echinostomatoidea</taxon>
        <taxon>Fasciolidae</taxon>
        <taxon>Fasciolopsis</taxon>
    </lineage>
</organism>
<evidence type="ECO:0000313" key="2">
    <source>
        <dbReference type="EMBL" id="KAA0186520.1"/>
    </source>
</evidence>
<feature type="compositionally biased region" description="Low complexity" evidence="1">
    <location>
        <begin position="309"/>
        <end position="327"/>
    </location>
</feature>
<dbReference type="GO" id="GO:0042391">
    <property type="term" value="P:regulation of membrane potential"/>
    <property type="evidence" value="ECO:0007669"/>
    <property type="project" value="TreeGrafter"/>
</dbReference>
<dbReference type="OrthoDB" id="447251at2759"/>
<dbReference type="PANTHER" id="PTHR10217">
    <property type="entry name" value="VOLTAGE AND LIGAND GATED POTASSIUM CHANNEL"/>
    <property type="match status" value="1"/>
</dbReference>
<evidence type="ECO:0000256" key="1">
    <source>
        <dbReference type="SAM" id="MobiDB-lite"/>
    </source>
</evidence>
<dbReference type="GO" id="GO:0005886">
    <property type="term" value="C:plasma membrane"/>
    <property type="evidence" value="ECO:0007669"/>
    <property type="project" value="TreeGrafter"/>
</dbReference>
<comment type="caution">
    <text evidence="2">The sequence shown here is derived from an EMBL/GenBank/DDBJ whole genome shotgun (WGS) entry which is preliminary data.</text>
</comment>